<name>A0ABQ2L6B5_9BACL</name>
<keyword evidence="4" id="KW-1185">Reference proteome</keyword>
<sequence>MSVYDELNDLKLDLTEYEEQPLSDIERKKWKRRLQKKLRALEKNKKPHGKRWQKRVLVTVAAAGILLAGATLPAGKEALARLPFVSGLLENFTGYGEHVDYSAYKTQIGETAENGFGRLTLNEVLVDSDRLLITSTLEPTEAMNVEESDVIYLDAKVTINGRSDQQWAERGGAGSSGENGRYTTYQSIPFEKIPGGDKLDITIEYDHISWWQQKGKPTQPPEPWTFHIQTSRSALLAKTSTVEINRTIELTNGDEVFIGKIVSSPVSTTVYYDITKQAENESGLFLSTFKLVTTNGEEVPGEGASWSIDDGGQARYAPINLKQGEYSLIPIDGEKEKEMGEAIPIR</sequence>
<evidence type="ECO:0000256" key="1">
    <source>
        <dbReference type="SAM" id="Phobius"/>
    </source>
</evidence>
<keyword evidence="1" id="KW-0812">Transmembrane</keyword>
<dbReference type="InterPro" id="IPR025436">
    <property type="entry name" value="DUF4179"/>
</dbReference>
<evidence type="ECO:0000313" key="4">
    <source>
        <dbReference type="Proteomes" id="UP000606653"/>
    </source>
</evidence>
<proteinExistence type="predicted"/>
<accession>A0ABQ2L6B5</accession>
<keyword evidence="1" id="KW-0472">Membrane</keyword>
<keyword evidence="1" id="KW-1133">Transmembrane helix</keyword>
<evidence type="ECO:0000259" key="2">
    <source>
        <dbReference type="Pfam" id="PF13786"/>
    </source>
</evidence>
<dbReference type="Gene3D" id="2.60.40.1630">
    <property type="entry name" value="bacillus anthracis domain"/>
    <property type="match status" value="1"/>
</dbReference>
<organism evidence="3 4">
    <name type="scientific">Saccharibacillus kuerlensis</name>
    <dbReference type="NCBI Taxonomy" id="459527"/>
    <lineage>
        <taxon>Bacteria</taxon>
        <taxon>Bacillati</taxon>
        <taxon>Bacillota</taxon>
        <taxon>Bacilli</taxon>
        <taxon>Bacillales</taxon>
        <taxon>Paenibacillaceae</taxon>
        <taxon>Saccharibacillus</taxon>
    </lineage>
</organism>
<dbReference type="EMBL" id="BMLN01000009">
    <property type="protein sequence ID" value="GGO04930.1"/>
    <property type="molecule type" value="Genomic_DNA"/>
</dbReference>
<evidence type="ECO:0000313" key="3">
    <source>
        <dbReference type="EMBL" id="GGO04930.1"/>
    </source>
</evidence>
<reference evidence="4" key="1">
    <citation type="journal article" date="2019" name="Int. J. Syst. Evol. Microbiol.">
        <title>The Global Catalogue of Microorganisms (GCM) 10K type strain sequencing project: providing services to taxonomists for standard genome sequencing and annotation.</title>
        <authorList>
            <consortium name="The Broad Institute Genomics Platform"/>
            <consortium name="The Broad Institute Genome Sequencing Center for Infectious Disease"/>
            <person name="Wu L."/>
            <person name="Ma J."/>
        </authorList>
    </citation>
    <scope>NUCLEOTIDE SEQUENCE [LARGE SCALE GENOMIC DNA]</scope>
    <source>
        <strain evidence="4">CGMCC 1.6964</strain>
    </source>
</reference>
<feature type="transmembrane region" description="Helical" evidence="1">
    <location>
        <begin position="56"/>
        <end position="75"/>
    </location>
</feature>
<protein>
    <recommendedName>
        <fullName evidence="2">DUF4179 domain-containing protein</fullName>
    </recommendedName>
</protein>
<comment type="caution">
    <text evidence="3">The sequence shown here is derived from an EMBL/GenBank/DDBJ whole genome shotgun (WGS) entry which is preliminary data.</text>
</comment>
<gene>
    <name evidence="3" type="ORF">GCM10010969_30730</name>
</gene>
<feature type="domain" description="DUF4179" evidence="2">
    <location>
        <begin position="51"/>
        <end position="138"/>
    </location>
</feature>
<dbReference type="Proteomes" id="UP000606653">
    <property type="component" value="Unassembled WGS sequence"/>
</dbReference>
<dbReference type="RefSeq" id="WP_018978106.1">
    <property type="nucleotide sequence ID" value="NZ_BMLN01000009.1"/>
</dbReference>
<dbReference type="Pfam" id="PF13786">
    <property type="entry name" value="DUF4179"/>
    <property type="match status" value="1"/>
</dbReference>